<sequence>MIESNRSLDERVEQIAETVLGRLGYELVDLERAGARARPIVRLRIDHLDSEPGRGVTVEECARVSRELEEELEEQEDMPASYILEVSSPGIERPLRRPRDYQRALGRQIALHGYGPLARGSKRLQGVLRSVEGDPGEEELRLELDDGSEMTIPLSAVAKANLVFDWERFDFGRSSG</sequence>
<dbReference type="PANTHER" id="PTHR33867">
    <property type="entry name" value="RIBOSOME MATURATION FACTOR RIMP"/>
    <property type="match status" value="1"/>
</dbReference>
<keyword evidence="1 3" id="KW-0963">Cytoplasm</keyword>
<comment type="similarity">
    <text evidence="3">Belongs to the RimP family.</text>
</comment>
<dbReference type="EMBL" id="JAACAK010000114">
    <property type="protein sequence ID" value="NIR76217.1"/>
    <property type="molecule type" value="Genomic_DNA"/>
</dbReference>
<dbReference type="GO" id="GO:0006412">
    <property type="term" value="P:translation"/>
    <property type="evidence" value="ECO:0007669"/>
    <property type="project" value="TreeGrafter"/>
</dbReference>
<dbReference type="GO" id="GO:0000028">
    <property type="term" value="P:ribosomal small subunit assembly"/>
    <property type="evidence" value="ECO:0007669"/>
    <property type="project" value="TreeGrafter"/>
</dbReference>
<comment type="caution">
    <text evidence="6">The sequence shown here is derived from an EMBL/GenBank/DDBJ whole genome shotgun (WGS) entry which is preliminary data.</text>
</comment>
<gene>
    <name evidence="3" type="primary">rimP</name>
    <name evidence="6" type="ORF">GWO12_14065</name>
</gene>
<comment type="subcellular location">
    <subcellularLocation>
        <location evidence="3">Cytoplasm</location>
    </subcellularLocation>
</comment>
<dbReference type="Gene3D" id="3.30.300.70">
    <property type="entry name" value="RimP-like superfamily, N-terminal"/>
    <property type="match status" value="1"/>
</dbReference>
<dbReference type="Proteomes" id="UP000702544">
    <property type="component" value="Unassembled WGS sequence"/>
</dbReference>
<name>A0AAE5CBR5_9BACT</name>
<dbReference type="Pfam" id="PF17384">
    <property type="entry name" value="DUF150_C"/>
    <property type="match status" value="1"/>
</dbReference>
<dbReference type="CDD" id="cd01734">
    <property type="entry name" value="YlxS_C"/>
    <property type="match status" value="1"/>
</dbReference>
<evidence type="ECO:0000256" key="2">
    <source>
        <dbReference type="ARBA" id="ARBA00022517"/>
    </source>
</evidence>
<evidence type="ECO:0000259" key="4">
    <source>
        <dbReference type="Pfam" id="PF02576"/>
    </source>
</evidence>
<dbReference type="PANTHER" id="PTHR33867:SF1">
    <property type="entry name" value="RIBOSOME MATURATION FACTOR RIMP"/>
    <property type="match status" value="1"/>
</dbReference>
<evidence type="ECO:0000313" key="7">
    <source>
        <dbReference type="Proteomes" id="UP000702544"/>
    </source>
</evidence>
<proteinExistence type="inferred from homology"/>
<evidence type="ECO:0000256" key="3">
    <source>
        <dbReference type="HAMAP-Rule" id="MF_01077"/>
    </source>
</evidence>
<protein>
    <recommendedName>
        <fullName evidence="3">Ribosome maturation factor RimP</fullName>
    </recommendedName>
</protein>
<dbReference type="SUPFAM" id="SSF74942">
    <property type="entry name" value="YhbC-like, C-terminal domain"/>
    <property type="match status" value="1"/>
</dbReference>
<dbReference type="Pfam" id="PF02576">
    <property type="entry name" value="RimP_N"/>
    <property type="match status" value="1"/>
</dbReference>
<accession>A0AAE5CBR5</accession>
<dbReference type="InterPro" id="IPR003728">
    <property type="entry name" value="Ribosome_maturation_RimP"/>
</dbReference>
<dbReference type="GO" id="GO:0005829">
    <property type="term" value="C:cytosol"/>
    <property type="evidence" value="ECO:0007669"/>
    <property type="project" value="TreeGrafter"/>
</dbReference>
<comment type="function">
    <text evidence="3">Required for maturation of 30S ribosomal subunits.</text>
</comment>
<evidence type="ECO:0000259" key="5">
    <source>
        <dbReference type="Pfam" id="PF17384"/>
    </source>
</evidence>
<dbReference type="InterPro" id="IPR028989">
    <property type="entry name" value="RimP_N"/>
</dbReference>
<reference evidence="6 7" key="1">
    <citation type="submission" date="2020-01" db="EMBL/GenBank/DDBJ databases">
        <title>Genomes assembled from Gulf of Kutch pelagic sediment metagenomes.</title>
        <authorList>
            <person name="Chandrashekar M."/>
            <person name="Mahajan M.S."/>
            <person name="Dave K.J."/>
            <person name="Vatsa P."/>
            <person name="Nathani N.M."/>
        </authorList>
    </citation>
    <scope>NUCLEOTIDE SEQUENCE [LARGE SCALE GENOMIC DNA]</scope>
    <source>
        <strain evidence="6">KS3-K002</strain>
    </source>
</reference>
<dbReference type="InterPro" id="IPR035956">
    <property type="entry name" value="RimP_N_sf"/>
</dbReference>
<dbReference type="Gene3D" id="2.30.30.180">
    <property type="entry name" value="Ribosome maturation factor RimP, C-terminal domain"/>
    <property type="match status" value="1"/>
</dbReference>
<feature type="domain" description="Ribosome maturation factor RimP C-terminal" evidence="5">
    <location>
        <begin position="95"/>
        <end position="166"/>
    </location>
</feature>
<evidence type="ECO:0000256" key="1">
    <source>
        <dbReference type="ARBA" id="ARBA00022490"/>
    </source>
</evidence>
<organism evidence="6 7">
    <name type="scientific">Candidatus Kutchimonas denitrificans</name>
    <dbReference type="NCBI Taxonomy" id="3056748"/>
    <lineage>
        <taxon>Bacteria</taxon>
        <taxon>Pseudomonadati</taxon>
        <taxon>Gemmatimonadota</taxon>
        <taxon>Gemmatimonadia</taxon>
        <taxon>Candidatus Palauibacterales</taxon>
        <taxon>Candidatus Palauibacteraceae</taxon>
        <taxon>Candidatus Kutchimonas</taxon>
    </lineage>
</organism>
<keyword evidence="2 3" id="KW-0690">Ribosome biogenesis</keyword>
<dbReference type="AlphaFoldDB" id="A0AAE5CBR5"/>
<evidence type="ECO:0000313" key="6">
    <source>
        <dbReference type="EMBL" id="NIR76217.1"/>
    </source>
</evidence>
<dbReference type="InterPro" id="IPR028998">
    <property type="entry name" value="RimP_C"/>
</dbReference>
<dbReference type="HAMAP" id="MF_01077">
    <property type="entry name" value="RimP"/>
    <property type="match status" value="1"/>
</dbReference>
<dbReference type="InterPro" id="IPR036847">
    <property type="entry name" value="RimP_C_sf"/>
</dbReference>
<dbReference type="SUPFAM" id="SSF75420">
    <property type="entry name" value="YhbC-like, N-terminal domain"/>
    <property type="match status" value="1"/>
</dbReference>
<feature type="domain" description="Ribosome maturation factor RimP N-terminal" evidence="4">
    <location>
        <begin position="16"/>
        <end position="92"/>
    </location>
</feature>